<dbReference type="CDD" id="cd13128">
    <property type="entry name" value="MATE_Wzx_like"/>
    <property type="match status" value="1"/>
</dbReference>
<evidence type="ECO:0000256" key="5">
    <source>
        <dbReference type="SAM" id="Phobius"/>
    </source>
</evidence>
<dbReference type="EMBL" id="AP018316">
    <property type="protein sequence ID" value="BAZ86765.1"/>
    <property type="molecule type" value="Genomic_DNA"/>
</dbReference>
<reference evidence="6 7" key="1">
    <citation type="submission" date="2017-06" db="EMBL/GenBank/DDBJ databases">
        <title>Genome sequencing of cyanobaciteial culture collection at National Institute for Environmental Studies (NIES).</title>
        <authorList>
            <person name="Hirose Y."/>
            <person name="Shimura Y."/>
            <person name="Fujisawa T."/>
            <person name="Nakamura Y."/>
            <person name="Kawachi M."/>
        </authorList>
    </citation>
    <scope>NUCLEOTIDE SEQUENCE [LARGE SCALE GENOMIC DNA]</scope>
    <source>
        <strain evidence="6 7">NIES-806</strain>
    </source>
</reference>
<comment type="subcellular location">
    <subcellularLocation>
        <location evidence="1">Membrane</location>
        <topology evidence="1">Multi-pass membrane protein</topology>
    </subcellularLocation>
</comment>
<dbReference type="KEGG" id="dcm:NIES806_29810"/>
<dbReference type="PANTHER" id="PTHR43424:SF1">
    <property type="entry name" value="LOCUS PUTATIVE PROTEIN 1-RELATED"/>
    <property type="match status" value="1"/>
</dbReference>
<evidence type="ECO:0000256" key="3">
    <source>
        <dbReference type="ARBA" id="ARBA00022989"/>
    </source>
</evidence>
<dbReference type="InterPro" id="IPR002797">
    <property type="entry name" value="Polysacc_synth"/>
</dbReference>
<organism evidence="6 7">
    <name type="scientific">Dolichospermum compactum NIES-806</name>
    <dbReference type="NCBI Taxonomy" id="1973481"/>
    <lineage>
        <taxon>Bacteria</taxon>
        <taxon>Bacillati</taxon>
        <taxon>Cyanobacteriota</taxon>
        <taxon>Cyanophyceae</taxon>
        <taxon>Nostocales</taxon>
        <taxon>Aphanizomenonaceae</taxon>
        <taxon>Dolichospermum</taxon>
        <taxon>Dolichospermum compactum</taxon>
    </lineage>
</organism>
<accession>A0A1Z4V684</accession>
<keyword evidence="4 5" id="KW-0472">Membrane</keyword>
<feature type="transmembrane region" description="Helical" evidence="5">
    <location>
        <begin position="194"/>
        <end position="215"/>
    </location>
</feature>
<dbReference type="OrthoDB" id="5240734at2"/>
<evidence type="ECO:0000256" key="1">
    <source>
        <dbReference type="ARBA" id="ARBA00004141"/>
    </source>
</evidence>
<feature type="transmembrane region" description="Helical" evidence="5">
    <location>
        <begin position="170"/>
        <end position="188"/>
    </location>
</feature>
<feature type="transmembrane region" description="Helical" evidence="5">
    <location>
        <begin position="42"/>
        <end position="60"/>
    </location>
</feature>
<proteinExistence type="predicted"/>
<feature type="transmembrane region" description="Helical" evidence="5">
    <location>
        <begin position="103"/>
        <end position="126"/>
    </location>
</feature>
<evidence type="ECO:0000256" key="2">
    <source>
        <dbReference type="ARBA" id="ARBA00022692"/>
    </source>
</evidence>
<keyword evidence="7" id="KW-1185">Reference proteome</keyword>
<feature type="transmembrane region" description="Helical" evidence="5">
    <location>
        <begin position="315"/>
        <end position="342"/>
    </location>
</feature>
<feature type="transmembrane region" description="Helical" evidence="5">
    <location>
        <begin position="348"/>
        <end position="369"/>
    </location>
</feature>
<sequence>MMKIRKTLVWTYLLKFINLVKNFHPENRQIIDNTGWLFLGKVFRLFISLCVGTLAARYLGPDRFGTLQYALAFSSFFLPLSTSQMSKIITRDLVREPESKNKILGTAFIVQITGGILAATLSIMFIRLISPQSLYIHLLVAIVSIKFIFNSFQPIENWFESQVKSKFQVLASNLAFVIITIIKIVLIIVKAPLFLFAIIISLEAIIYSFILIFYYQIDNENIRNWRTDFKSIKYLLQESYPQFLSATAILIYSSIDQVMLGNMVGNSSVGIYSSAVIICEAWSFLPFIISSSLYPTMIKAQNLSKSVYRKKIQKIYDLTSLLSYAIIILILPLSGFLITLLYGANYQLASSILSVYIFTSLFTFQGEVMSNWIVAEGLQKLNLYAKLIGLCANIMLNLLLIPLYQGIGAAIATLISASIANYFCFLFWEKTRENAILTTKALFLPLRLLTLLQRN</sequence>
<feature type="transmembrane region" description="Helical" evidence="5">
    <location>
        <begin position="66"/>
        <end position="82"/>
    </location>
</feature>
<feature type="transmembrane region" description="Helical" evidence="5">
    <location>
        <begin position="381"/>
        <end position="401"/>
    </location>
</feature>
<dbReference type="GO" id="GO:0016020">
    <property type="term" value="C:membrane"/>
    <property type="evidence" value="ECO:0007669"/>
    <property type="project" value="UniProtKB-SubCell"/>
</dbReference>
<dbReference type="PANTHER" id="PTHR43424">
    <property type="entry name" value="LOCUS PUTATIVE PROTEIN 1-RELATED"/>
    <property type="match status" value="1"/>
</dbReference>
<name>A0A1Z4V684_9CYAN</name>
<dbReference type="AlphaFoldDB" id="A0A1Z4V684"/>
<dbReference type="Proteomes" id="UP000218702">
    <property type="component" value="Chromosome"/>
</dbReference>
<dbReference type="Pfam" id="PF01943">
    <property type="entry name" value="Polysacc_synt"/>
    <property type="match status" value="1"/>
</dbReference>
<feature type="transmembrane region" description="Helical" evidence="5">
    <location>
        <begin position="275"/>
        <end position="294"/>
    </location>
</feature>
<feature type="transmembrane region" description="Helical" evidence="5">
    <location>
        <begin position="132"/>
        <end position="149"/>
    </location>
</feature>
<keyword evidence="2 5" id="KW-0812">Transmembrane</keyword>
<protein>
    <submittedName>
        <fullName evidence="6">Polysaccharide biosynthesis protein</fullName>
    </submittedName>
</protein>
<gene>
    <name evidence="6" type="ORF">NIES806_29810</name>
</gene>
<evidence type="ECO:0000256" key="4">
    <source>
        <dbReference type="ARBA" id="ARBA00023136"/>
    </source>
</evidence>
<feature type="transmembrane region" description="Helical" evidence="5">
    <location>
        <begin position="235"/>
        <end position="255"/>
    </location>
</feature>
<evidence type="ECO:0000313" key="7">
    <source>
        <dbReference type="Proteomes" id="UP000218702"/>
    </source>
</evidence>
<evidence type="ECO:0000313" key="6">
    <source>
        <dbReference type="EMBL" id="BAZ86765.1"/>
    </source>
</evidence>
<feature type="transmembrane region" description="Helical" evidence="5">
    <location>
        <begin position="407"/>
        <end position="428"/>
    </location>
</feature>
<keyword evidence="3 5" id="KW-1133">Transmembrane helix</keyword>
<dbReference type="InterPro" id="IPR052556">
    <property type="entry name" value="PolySynth_Transporter"/>
</dbReference>